<feature type="non-terminal residue" evidence="1">
    <location>
        <position position="1"/>
    </location>
</feature>
<dbReference type="EMBL" id="ADZX01000819">
    <property type="protein sequence ID" value="EFK95279.1"/>
    <property type="molecule type" value="Genomic_DNA"/>
</dbReference>
<dbReference type="InterPro" id="IPR038072">
    <property type="entry name" value="GspK_central_sf"/>
</dbReference>
<comment type="caution">
    <text evidence="1">The sequence shown here is derived from an EMBL/GenBank/DDBJ whole genome shotgun (WGS) entry which is preliminary data.</text>
</comment>
<dbReference type="Gene3D" id="1.10.40.60">
    <property type="entry name" value="EpsJ-like"/>
    <property type="match status" value="2"/>
</dbReference>
<gene>
    <name evidence="1" type="ORF">LDC_2713</name>
</gene>
<proteinExistence type="predicted"/>
<dbReference type="Gene3D" id="3.30.1300.30">
    <property type="entry name" value="GSPII I/J protein-like"/>
    <property type="match status" value="1"/>
</dbReference>
<organism evidence="1">
    <name type="scientific">sediment metagenome</name>
    <dbReference type="NCBI Taxonomy" id="749907"/>
    <lineage>
        <taxon>unclassified sequences</taxon>
        <taxon>metagenomes</taxon>
        <taxon>ecological metagenomes</taxon>
    </lineage>
</organism>
<reference evidence="1" key="2">
    <citation type="journal article" date="2011" name="Microb. Ecol.">
        <title>Taxonomic and Functional Metagenomic Profiling of the Microbial Community in the Anoxic Sediment of a Sub-saline Shallow Lake (Laguna de Carrizo, Central Spain).</title>
        <authorList>
            <person name="Ferrer M."/>
            <person name="Guazzaroni M.E."/>
            <person name="Richter M."/>
            <person name="Garcia-Salamanca A."/>
            <person name="Yarza P."/>
            <person name="Suarez-Suarez A."/>
            <person name="Solano J."/>
            <person name="Alcaide M."/>
            <person name="van Dillewijn P."/>
            <person name="Molina-Henares M.A."/>
            <person name="Lopez-Cortes N."/>
            <person name="Al-Ramahi Y."/>
            <person name="Guerrero C."/>
            <person name="Acosta A."/>
            <person name="de Eugenio L.I."/>
            <person name="Martinez V."/>
            <person name="Marques S."/>
            <person name="Rojo F."/>
            <person name="Santero E."/>
            <person name="Genilloud O."/>
            <person name="Perez-Perez J."/>
            <person name="Rossello-Mora R."/>
            <person name="Ramos J.L."/>
        </authorList>
    </citation>
    <scope>NUCLEOTIDE SEQUENCE</scope>
</reference>
<evidence type="ECO:0000313" key="1">
    <source>
        <dbReference type="EMBL" id="EFK95279.1"/>
    </source>
</evidence>
<reference evidence="1" key="1">
    <citation type="submission" date="2010-07" db="EMBL/GenBank/DDBJ databases">
        <authorList>
            <consortium name="CONSOLIDER consortium CSD2007-00005"/>
            <person name="Guazzaroni M.-E."/>
            <person name="Richter M."/>
            <person name="Garcia-Salamanca A."/>
            <person name="Yarza P."/>
            <person name="Ferrer M."/>
        </authorList>
    </citation>
    <scope>NUCLEOTIDE SEQUENCE</scope>
</reference>
<accession>D9PMD5</accession>
<name>D9PMD5_9ZZZZ</name>
<sequence length="120" mass="13160">RYLRLRPYLAALPVGTKLNVCTAPGIVLDALSEGTREFGLDAEDLLKRRKDACFPSLEELRGALGDETYNQVKNSLTESSGYFRATVWVTIGTTQFTLYSLLARGGAGTIRPVLRSFGSE</sequence>
<dbReference type="AlphaFoldDB" id="D9PMD5"/>
<protein>
    <submittedName>
        <fullName evidence="1">Uncharacterized protein</fullName>
    </submittedName>
</protein>